<dbReference type="GO" id="GO:0000287">
    <property type="term" value="F:magnesium ion binding"/>
    <property type="evidence" value="ECO:0007669"/>
    <property type="project" value="InterPro"/>
</dbReference>
<dbReference type="SUPFAM" id="SSF56214">
    <property type="entry name" value="4'-phosphopantetheinyl transferase"/>
    <property type="match status" value="2"/>
</dbReference>
<organism evidence="6 7">
    <name type="scientific">Pisum sativum</name>
    <name type="common">Garden pea</name>
    <name type="synonym">Lathyrus oleraceus</name>
    <dbReference type="NCBI Taxonomy" id="3888"/>
    <lineage>
        <taxon>Eukaryota</taxon>
        <taxon>Viridiplantae</taxon>
        <taxon>Streptophyta</taxon>
        <taxon>Embryophyta</taxon>
        <taxon>Tracheophyta</taxon>
        <taxon>Spermatophyta</taxon>
        <taxon>Magnoliopsida</taxon>
        <taxon>eudicotyledons</taxon>
        <taxon>Gunneridae</taxon>
        <taxon>Pentapetalae</taxon>
        <taxon>rosids</taxon>
        <taxon>fabids</taxon>
        <taxon>Fabales</taxon>
        <taxon>Fabaceae</taxon>
        <taxon>Papilionoideae</taxon>
        <taxon>50 kb inversion clade</taxon>
        <taxon>NPAAA clade</taxon>
        <taxon>Hologalegina</taxon>
        <taxon>IRL clade</taxon>
        <taxon>Fabeae</taxon>
        <taxon>Lathyrus</taxon>
    </lineage>
</organism>
<dbReference type="InterPro" id="IPR008278">
    <property type="entry name" value="4-PPantetheinyl_Trfase_dom"/>
</dbReference>
<accession>A0A9D5B8R4</accession>
<protein>
    <recommendedName>
        <fullName evidence="1">holo-[acyl-carrier-protein] synthase</fullName>
        <ecNumber evidence="1">2.7.8.7</ecNumber>
    </recommendedName>
</protein>
<evidence type="ECO:0000259" key="4">
    <source>
        <dbReference type="Pfam" id="PF01648"/>
    </source>
</evidence>
<dbReference type="Gene3D" id="3.90.470.20">
    <property type="entry name" value="4'-phosphopantetheinyl transferase domain"/>
    <property type="match status" value="2"/>
</dbReference>
<keyword evidence="7" id="KW-1185">Reference proteome</keyword>
<evidence type="ECO:0000313" key="7">
    <source>
        <dbReference type="Proteomes" id="UP001058974"/>
    </source>
</evidence>
<feature type="domain" description="4'-phosphopantetheinyl transferase N-terminal" evidence="5">
    <location>
        <begin position="78"/>
        <end position="181"/>
    </location>
</feature>
<reference evidence="6 7" key="1">
    <citation type="journal article" date="2022" name="Nat. Genet.">
        <title>Improved pea reference genome and pan-genome highlight genomic features and evolutionary characteristics.</title>
        <authorList>
            <person name="Yang T."/>
            <person name="Liu R."/>
            <person name="Luo Y."/>
            <person name="Hu S."/>
            <person name="Wang D."/>
            <person name="Wang C."/>
            <person name="Pandey M.K."/>
            <person name="Ge S."/>
            <person name="Xu Q."/>
            <person name="Li N."/>
            <person name="Li G."/>
            <person name="Huang Y."/>
            <person name="Saxena R.K."/>
            <person name="Ji Y."/>
            <person name="Li M."/>
            <person name="Yan X."/>
            <person name="He Y."/>
            <person name="Liu Y."/>
            <person name="Wang X."/>
            <person name="Xiang C."/>
            <person name="Varshney R.K."/>
            <person name="Ding H."/>
            <person name="Gao S."/>
            <person name="Zong X."/>
        </authorList>
    </citation>
    <scope>NUCLEOTIDE SEQUENCE [LARGE SCALE GENOMIC DNA]</scope>
    <source>
        <strain evidence="6 7">cv. Zhongwan 6</strain>
    </source>
</reference>
<dbReference type="PANTHER" id="PTHR12215:SF10">
    <property type="entry name" value="L-AMINOADIPATE-SEMIALDEHYDE DEHYDROGENASE-PHOSPHOPANTETHEINYL TRANSFERASE"/>
    <property type="match status" value="1"/>
</dbReference>
<sequence length="363" mass="41029">MIGRTNGPEAYIQNPHIRLGPSHPNSMKTCSKSQHTLSISAAPEFFAGDAGAPNQQQNTSSKETSMEEGVKRWVVDISKWDPLPHQFSIALSLLPPQQHSSVTRFFKTQDQKRALISRMLQYALLHDLIKSNNPFLFTIKTTSQGKPFLDLQDYDKLGITFPNFNFNVSHHGDYVAIASEPLCLVGIDIVSFDIPHGETVADFIHSFESYFSSLEWDNILNAPTSNHVLIQFYRYWSLKEAYVKAMGSGLIEGLNKVEFSHTNWTNISATMDGKLMDLWRFWLIELGERHCVAIARGPPKSADISYISTLKKVDFTEHEYNTGLHLPNVDFVELSVEQLVSILQKAFDCENRGSSLLNLVDYL</sequence>
<evidence type="ECO:0000259" key="5">
    <source>
        <dbReference type="Pfam" id="PF22624"/>
    </source>
</evidence>
<dbReference type="EC" id="2.7.8.7" evidence="1"/>
<proteinExistence type="predicted"/>
<dbReference type="AlphaFoldDB" id="A0A9D5B8R4"/>
<dbReference type="EMBL" id="JAMSHJ010000002">
    <property type="protein sequence ID" value="KAI5433314.1"/>
    <property type="molecule type" value="Genomic_DNA"/>
</dbReference>
<evidence type="ECO:0000256" key="2">
    <source>
        <dbReference type="ARBA" id="ARBA00022679"/>
    </source>
</evidence>
<dbReference type="InterPro" id="IPR050559">
    <property type="entry name" value="P-Pant_transferase_sf"/>
</dbReference>
<feature type="region of interest" description="Disordered" evidence="3">
    <location>
        <begin position="1"/>
        <end position="30"/>
    </location>
</feature>
<feature type="domain" description="4'-phosphopantetheinyl transferase" evidence="4">
    <location>
        <begin position="185"/>
        <end position="295"/>
    </location>
</feature>
<dbReference type="GO" id="GO:0019878">
    <property type="term" value="P:lysine biosynthetic process via aminoadipic acid"/>
    <property type="evidence" value="ECO:0007669"/>
    <property type="project" value="TreeGrafter"/>
</dbReference>
<evidence type="ECO:0000313" key="6">
    <source>
        <dbReference type="EMBL" id="KAI5433314.1"/>
    </source>
</evidence>
<name>A0A9D5B8R4_PEA</name>
<dbReference type="GO" id="GO:0005829">
    <property type="term" value="C:cytosol"/>
    <property type="evidence" value="ECO:0007669"/>
    <property type="project" value="TreeGrafter"/>
</dbReference>
<keyword evidence="2" id="KW-0808">Transferase</keyword>
<dbReference type="GO" id="GO:0008897">
    <property type="term" value="F:holo-[acyl-carrier-protein] synthase activity"/>
    <property type="evidence" value="ECO:0007669"/>
    <property type="project" value="UniProtKB-EC"/>
</dbReference>
<dbReference type="InterPro" id="IPR037143">
    <property type="entry name" value="4-PPantetheinyl_Trfase_dom_sf"/>
</dbReference>
<dbReference type="PANTHER" id="PTHR12215">
    <property type="entry name" value="PHOSPHOPANTETHEINE TRANSFERASE"/>
    <property type="match status" value="1"/>
</dbReference>
<dbReference type="Pfam" id="PF22624">
    <property type="entry name" value="AASDHPPT_N"/>
    <property type="match status" value="1"/>
</dbReference>
<dbReference type="Pfam" id="PF01648">
    <property type="entry name" value="ACPS"/>
    <property type="match status" value="1"/>
</dbReference>
<evidence type="ECO:0000256" key="1">
    <source>
        <dbReference type="ARBA" id="ARBA00013172"/>
    </source>
</evidence>
<comment type="caution">
    <text evidence="6">The sequence shown here is derived from an EMBL/GenBank/DDBJ whole genome shotgun (WGS) entry which is preliminary data.</text>
</comment>
<dbReference type="Proteomes" id="UP001058974">
    <property type="component" value="Chromosome 2"/>
</dbReference>
<dbReference type="InterPro" id="IPR055066">
    <property type="entry name" value="AASDHPPT_N"/>
</dbReference>
<gene>
    <name evidence="6" type="ORF">KIW84_020554</name>
</gene>
<dbReference type="Gramene" id="Psat02G0055400-T1">
    <property type="protein sequence ID" value="KAI5433314.1"/>
    <property type="gene ID" value="KIW84_020554"/>
</dbReference>
<dbReference type="FunFam" id="3.90.470.20:FF:000003">
    <property type="entry name" value="L-aminoadipate-semialdehyde dehydrogenase-phosphopantetheinyl transferase"/>
    <property type="match status" value="1"/>
</dbReference>
<evidence type="ECO:0000256" key="3">
    <source>
        <dbReference type="SAM" id="MobiDB-lite"/>
    </source>
</evidence>